<dbReference type="Pfam" id="PF00378">
    <property type="entry name" value="ECH_1"/>
    <property type="match status" value="1"/>
</dbReference>
<dbReference type="PANTHER" id="PTHR11941">
    <property type="entry name" value="ENOYL-COA HYDRATASE-RELATED"/>
    <property type="match status" value="1"/>
</dbReference>
<dbReference type="InterPro" id="IPR029045">
    <property type="entry name" value="ClpP/crotonase-like_dom_sf"/>
</dbReference>
<keyword evidence="11" id="KW-1185">Reference proteome</keyword>
<name>A0A238U9H2_9FLAO</name>
<comment type="catalytic activity">
    <reaction evidence="8">
        <text>a 4-saturated-(3S)-3-hydroxyacyl-CoA = a (3E)-enoyl-CoA + H2O</text>
        <dbReference type="Rhea" id="RHEA:20724"/>
        <dbReference type="ChEBI" id="CHEBI:15377"/>
        <dbReference type="ChEBI" id="CHEBI:58521"/>
        <dbReference type="ChEBI" id="CHEBI:137480"/>
        <dbReference type="EC" id="4.2.1.17"/>
    </reaction>
</comment>
<dbReference type="Gene3D" id="1.10.12.10">
    <property type="entry name" value="Lyase 2-enoyl-coa Hydratase, Chain A, domain 2"/>
    <property type="match status" value="1"/>
</dbReference>
<evidence type="ECO:0000256" key="4">
    <source>
        <dbReference type="ARBA" id="ARBA00022832"/>
    </source>
</evidence>
<dbReference type="GO" id="GO:0006635">
    <property type="term" value="P:fatty acid beta-oxidation"/>
    <property type="evidence" value="ECO:0007669"/>
    <property type="project" value="TreeGrafter"/>
</dbReference>
<dbReference type="GO" id="GO:0018812">
    <property type="term" value="F:3-hydroxyacyl-CoA dehydratase activity"/>
    <property type="evidence" value="ECO:0007669"/>
    <property type="project" value="RHEA"/>
</dbReference>
<dbReference type="Proteomes" id="UP000215214">
    <property type="component" value="Chromosome TJEJU"/>
</dbReference>
<evidence type="ECO:0000256" key="1">
    <source>
        <dbReference type="ARBA" id="ARBA00002994"/>
    </source>
</evidence>
<dbReference type="FunFam" id="1.10.12.10:FF:000001">
    <property type="entry name" value="Probable enoyl-CoA hydratase, mitochondrial"/>
    <property type="match status" value="1"/>
</dbReference>
<dbReference type="InterPro" id="IPR001753">
    <property type="entry name" value="Enoyl-CoA_hydra/iso"/>
</dbReference>
<dbReference type="CDD" id="cd06558">
    <property type="entry name" value="crotonase-like"/>
    <property type="match status" value="1"/>
</dbReference>
<evidence type="ECO:0000256" key="5">
    <source>
        <dbReference type="ARBA" id="ARBA00023098"/>
    </source>
</evidence>
<evidence type="ECO:0000256" key="9">
    <source>
        <dbReference type="RuleBase" id="RU003707"/>
    </source>
</evidence>
<keyword evidence="5" id="KW-0443">Lipid metabolism</keyword>
<dbReference type="InterPro" id="IPR018376">
    <property type="entry name" value="Enoyl-CoA_hyd/isom_CS"/>
</dbReference>
<evidence type="ECO:0000256" key="2">
    <source>
        <dbReference type="ARBA" id="ARBA00005254"/>
    </source>
</evidence>
<dbReference type="OrthoDB" id="9775794at2"/>
<dbReference type="PROSITE" id="PS00166">
    <property type="entry name" value="ENOYL_COA_HYDRATASE"/>
    <property type="match status" value="1"/>
</dbReference>
<evidence type="ECO:0000256" key="7">
    <source>
        <dbReference type="ARBA" id="ARBA00023709"/>
    </source>
</evidence>
<dbReference type="KEGG" id="tje:TJEJU_2002"/>
<dbReference type="EC" id="4.2.1.17" evidence="3"/>
<comment type="catalytic activity">
    <reaction evidence="7">
        <text>a (3S)-3-hydroxyacyl-CoA = a (2E)-enoyl-CoA + H2O</text>
        <dbReference type="Rhea" id="RHEA:16105"/>
        <dbReference type="ChEBI" id="CHEBI:15377"/>
        <dbReference type="ChEBI" id="CHEBI:57318"/>
        <dbReference type="ChEBI" id="CHEBI:58856"/>
        <dbReference type="EC" id="4.2.1.17"/>
    </reaction>
</comment>
<dbReference type="FunFam" id="3.90.226.10:FF:000019">
    <property type="entry name" value="Enoyl-CoA hydratase, mitochondrial"/>
    <property type="match status" value="1"/>
</dbReference>
<accession>A0A238U9H2</accession>
<dbReference type="InterPro" id="IPR014748">
    <property type="entry name" value="Enoyl-CoA_hydra_C"/>
</dbReference>
<dbReference type="AlphaFoldDB" id="A0A238U9H2"/>
<comment type="similarity">
    <text evidence="2 9">Belongs to the enoyl-CoA hydratase/isomerase family.</text>
</comment>
<dbReference type="Gene3D" id="3.90.226.10">
    <property type="entry name" value="2-enoyl-CoA Hydratase, Chain A, domain 1"/>
    <property type="match status" value="1"/>
</dbReference>
<dbReference type="RefSeq" id="WP_095071681.1">
    <property type="nucleotide sequence ID" value="NZ_LT899436.1"/>
</dbReference>
<dbReference type="EMBL" id="LT899436">
    <property type="protein sequence ID" value="SNR15705.1"/>
    <property type="molecule type" value="Genomic_DNA"/>
</dbReference>
<dbReference type="PANTHER" id="PTHR11941:SF54">
    <property type="entry name" value="ENOYL-COA HYDRATASE, MITOCHONDRIAL"/>
    <property type="match status" value="1"/>
</dbReference>
<gene>
    <name evidence="10" type="ORF">TJEJU_2002</name>
</gene>
<evidence type="ECO:0000256" key="3">
    <source>
        <dbReference type="ARBA" id="ARBA00012076"/>
    </source>
</evidence>
<proteinExistence type="inferred from homology"/>
<comment type="function">
    <text evidence="1">Could possibly oxidize fatty acids using specific components.</text>
</comment>
<reference evidence="10 11" key="1">
    <citation type="submission" date="2017-07" db="EMBL/GenBank/DDBJ databases">
        <authorList>
            <person name="Sun Z.S."/>
            <person name="Albrecht U."/>
            <person name="Echele G."/>
            <person name="Lee C.C."/>
        </authorList>
    </citation>
    <scope>NUCLEOTIDE SEQUENCE [LARGE SCALE GENOMIC DNA]</scope>
    <source>
        <strain evidence="11">type strain: KCTC 22618</strain>
    </source>
</reference>
<evidence type="ECO:0000256" key="8">
    <source>
        <dbReference type="ARBA" id="ARBA00023717"/>
    </source>
</evidence>
<sequence length="252" mass="27904">MNVLFEKIDRIVIAKLNRPKALNALNSELMHELISGLLEYDKSPEIGCIIITGNKKAFCAGADIKEMAEKDFTAMFNEDYFGYWEIFSRIKTPIIAAVNGYAFGGGCELAMMCDIIYASENAQFGQPEIKLGVIPGIGGTQRLTKLVGKSKAMEIILTGKTINAEEAEKIGLITQVLPKENFTKQIIKKAHLIASYSKTALKAAKEATNQALESSLKDGIVFERKLFHSLFHTQNQTEGMSAFLEKRTPNFN</sequence>
<evidence type="ECO:0000313" key="11">
    <source>
        <dbReference type="Proteomes" id="UP000215214"/>
    </source>
</evidence>
<evidence type="ECO:0000313" key="10">
    <source>
        <dbReference type="EMBL" id="SNR15705.1"/>
    </source>
</evidence>
<protein>
    <recommendedName>
        <fullName evidence="3">enoyl-CoA hydratase</fullName>
        <ecNumber evidence="3">4.2.1.17</ecNumber>
    </recommendedName>
</protein>
<organism evidence="10 11">
    <name type="scientific">Tenacibaculum jejuense</name>
    <dbReference type="NCBI Taxonomy" id="584609"/>
    <lineage>
        <taxon>Bacteria</taxon>
        <taxon>Pseudomonadati</taxon>
        <taxon>Bacteroidota</taxon>
        <taxon>Flavobacteriia</taxon>
        <taxon>Flavobacteriales</taxon>
        <taxon>Flavobacteriaceae</taxon>
        <taxon>Tenacibaculum</taxon>
    </lineage>
</organism>
<keyword evidence="4" id="KW-0276">Fatty acid metabolism</keyword>
<evidence type="ECO:0000256" key="6">
    <source>
        <dbReference type="ARBA" id="ARBA00023239"/>
    </source>
</evidence>
<dbReference type="SUPFAM" id="SSF52096">
    <property type="entry name" value="ClpP/crotonase"/>
    <property type="match status" value="1"/>
</dbReference>
<keyword evidence="6 10" id="KW-0456">Lyase</keyword>